<dbReference type="InterPro" id="IPR048903">
    <property type="entry name" value="MdcG_N"/>
</dbReference>
<organism evidence="5 6">
    <name type="scientific">Peribacillus glennii</name>
    <dbReference type="NCBI Taxonomy" id="2303991"/>
    <lineage>
        <taxon>Bacteria</taxon>
        <taxon>Bacillati</taxon>
        <taxon>Bacillota</taxon>
        <taxon>Bacilli</taxon>
        <taxon>Bacillales</taxon>
        <taxon>Bacillaceae</taxon>
        <taxon>Peribacillus</taxon>
    </lineage>
</organism>
<evidence type="ECO:0000256" key="1">
    <source>
        <dbReference type="ARBA" id="ARBA00022679"/>
    </source>
</evidence>
<proteinExistence type="predicted"/>
<reference evidence="5 6" key="1">
    <citation type="submission" date="2018-08" db="EMBL/GenBank/DDBJ databases">
        <title>Bacillus chawlae sp. nov., Bacillus glennii sp. nov., and Bacillus saganii sp. nov. Isolated from the Vehicle Assembly Building at Kennedy Space Center where the Viking Spacecraft were Assembled.</title>
        <authorList>
            <person name="Seuylemezian A."/>
            <person name="Vaishampayan P."/>
        </authorList>
    </citation>
    <scope>NUCLEOTIDE SEQUENCE [LARGE SCALE GENOMIC DNA]</scope>
    <source>
        <strain evidence="5 6">V44-8</strain>
    </source>
</reference>
<dbReference type="InterPro" id="IPR017557">
    <property type="entry name" value="Holo-ACP_synthase"/>
</dbReference>
<name>A0A372LF78_9BACI</name>
<dbReference type="NCBIfam" id="TIGR03135">
    <property type="entry name" value="malonate_mdcG"/>
    <property type="match status" value="1"/>
</dbReference>
<dbReference type="InterPro" id="IPR049180">
    <property type="entry name" value="MdcG_C"/>
</dbReference>
<accession>A0A372LF78</accession>
<feature type="domain" description="Phosphoribosyl-dephospho-CoA transferase MdcG N-terminal" evidence="4">
    <location>
        <begin position="5"/>
        <end position="77"/>
    </location>
</feature>
<dbReference type="AlphaFoldDB" id="A0A372LF78"/>
<sequence length="206" mass="23192">MELNPHDLLKLEVSQDLISFNPIPEWVSDSLKKAPYVVVRRASGTKDMAAVGIRGDNRSERFAAFLPFAKIKERITPEQIVENKLWHRSERIHYIAALSALLQVNEIMGKHSVTWGPTGSVGFELATCVPTVNTSSDLDLVIPRFIDIKKARQILKDLCELDVRLDVQLETGKGAISLLEFSRGDSHVLLRTKHGPRLVDLFELQK</sequence>
<evidence type="ECO:0000259" key="4">
    <source>
        <dbReference type="Pfam" id="PF20866"/>
    </source>
</evidence>
<dbReference type="Pfam" id="PF10620">
    <property type="entry name" value="MdcG"/>
    <property type="match status" value="1"/>
</dbReference>
<keyword evidence="1" id="KW-0808">Transferase</keyword>
<protein>
    <submittedName>
        <fullName evidence="5">Malonate decarboxylase holo-ACP synthase</fullName>
    </submittedName>
</protein>
<gene>
    <name evidence="5" type="ORF">D0466_03340</name>
</gene>
<evidence type="ECO:0000256" key="2">
    <source>
        <dbReference type="ARBA" id="ARBA00022695"/>
    </source>
</evidence>
<dbReference type="GO" id="GO:0016779">
    <property type="term" value="F:nucleotidyltransferase activity"/>
    <property type="evidence" value="ECO:0007669"/>
    <property type="project" value="UniProtKB-KW"/>
</dbReference>
<evidence type="ECO:0000313" key="6">
    <source>
        <dbReference type="Proteomes" id="UP000262939"/>
    </source>
</evidence>
<feature type="domain" description="Phosphoribosyl-dephospho-CoA transferase MdcG C-terminal" evidence="3">
    <location>
        <begin position="92"/>
        <end position="200"/>
    </location>
</feature>
<dbReference type="EMBL" id="QVTD01000003">
    <property type="protein sequence ID" value="RFU64961.1"/>
    <property type="molecule type" value="Genomic_DNA"/>
</dbReference>
<dbReference type="Proteomes" id="UP000262939">
    <property type="component" value="Unassembled WGS sequence"/>
</dbReference>
<comment type="caution">
    <text evidence="5">The sequence shown here is derived from an EMBL/GenBank/DDBJ whole genome shotgun (WGS) entry which is preliminary data.</text>
</comment>
<keyword evidence="2" id="KW-0548">Nucleotidyltransferase</keyword>
<dbReference type="NCBIfam" id="NF002332">
    <property type="entry name" value="PRK01293.1"/>
    <property type="match status" value="1"/>
</dbReference>
<evidence type="ECO:0000313" key="5">
    <source>
        <dbReference type="EMBL" id="RFU64961.1"/>
    </source>
</evidence>
<dbReference type="Pfam" id="PF20866">
    <property type="entry name" value="MdcG_N"/>
    <property type="match status" value="1"/>
</dbReference>
<evidence type="ECO:0000259" key="3">
    <source>
        <dbReference type="Pfam" id="PF10620"/>
    </source>
</evidence>
<keyword evidence="6" id="KW-1185">Reference proteome</keyword>